<feature type="region of interest" description="Disordered" evidence="1">
    <location>
        <begin position="1"/>
        <end position="25"/>
    </location>
</feature>
<protein>
    <submittedName>
        <fullName evidence="2">PAX1 protein</fullName>
    </submittedName>
</protein>
<feature type="compositionally biased region" description="Low complexity" evidence="1">
    <location>
        <begin position="181"/>
        <end position="191"/>
    </location>
</feature>
<reference evidence="2 3" key="1">
    <citation type="submission" date="2019-09" db="EMBL/GenBank/DDBJ databases">
        <title>Bird 10,000 Genomes (B10K) Project - Family phase.</title>
        <authorList>
            <person name="Zhang G."/>
        </authorList>
    </citation>
    <scope>NUCLEOTIDE SEQUENCE [LARGE SCALE GENOMIC DNA]</scope>
    <source>
        <strain evidence="2">B10K-DU-029-49</strain>
        <tissue evidence="2">Liver</tissue>
    </source>
</reference>
<evidence type="ECO:0000313" key="3">
    <source>
        <dbReference type="Proteomes" id="UP000521322"/>
    </source>
</evidence>
<evidence type="ECO:0000256" key="1">
    <source>
        <dbReference type="SAM" id="MobiDB-lite"/>
    </source>
</evidence>
<feature type="compositionally biased region" description="Basic and acidic residues" evidence="1">
    <location>
        <begin position="168"/>
        <end position="177"/>
    </location>
</feature>
<proteinExistence type="predicted"/>
<comment type="caution">
    <text evidence="2">The sequence shown here is derived from an EMBL/GenBank/DDBJ whole genome shotgun (WGS) entry which is preliminary data.</text>
</comment>
<dbReference type="Proteomes" id="UP000521322">
    <property type="component" value="Unassembled WGS sequence"/>
</dbReference>
<keyword evidence="3" id="KW-1185">Reference proteome</keyword>
<evidence type="ECO:0000313" key="2">
    <source>
        <dbReference type="EMBL" id="NWV83418.1"/>
    </source>
</evidence>
<gene>
    <name evidence="2" type="primary">Pax1</name>
    <name evidence="2" type="ORF">DASBRO_R10678</name>
</gene>
<feature type="compositionally biased region" description="Pro residues" evidence="1">
    <location>
        <begin position="1"/>
        <end position="11"/>
    </location>
</feature>
<dbReference type="AlphaFoldDB" id="A0A7K6I723"/>
<feature type="compositionally biased region" description="Low complexity" evidence="1">
    <location>
        <begin position="142"/>
        <end position="153"/>
    </location>
</feature>
<name>A0A7K6I723_9PASS</name>
<accession>A0A7K6I723</accession>
<feature type="non-terminal residue" evidence="2">
    <location>
        <position position="1"/>
    </location>
</feature>
<organism evidence="2 3">
    <name type="scientific">Dasyornis broadbenti</name>
    <name type="common">rufous bristle-bird</name>
    <dbReference type="NCBI Taxonomy" id="243059"/>
    <lineage>
        <taxon>Eukaryota</taxon>
        <taxon>Metazoa</taxon>
        <taxon>Chordata</taxon>
        <taxon>Craniata</taxon>
        <taxon>Vertebrata</taxon>
        <taxon>Euteleostomi</taxon>
        <taxon>Archelosauria</taxon>
        <taxon>Archosauria</taxon>
        <taxon>Dinosauria</taxon>
        <taxon>Saurischia</taxon>
        <taxon>Theropoda</taxon>
        <taxon>Coelurosauria</taxon>
        <taxon>Aves</taxon>
        <taxon>Neognathae</taxon>
        <taxon>Neoaves</taxon>
        <taxon>Telluraves</taxon>
        <taxon>Australaves</taxon>
        <taxon>Passeriformes</taxon>
        <taxon>Meliphagoidea</taxon>
        <taxon>Dasyornithidae</taxon>
        <taxon>Dasyornis</taxon>
    </lineage>
</organism>
<dbReference type="EMBL" id="VZRN01005248">
    <property type="protein sequence ID" value="NWV83418.1"/>
    <property type="molecule type" value="Genomic_DNA"/>
</dbReference>
<feature type="region of interest" description="Disordered" evidence="1">
    <location>
        <begin position="137"/>
        <end position="200"/>
    </location>
</feature>
<sequence>PPPGPAAPPPAKAGAHPGGHLGAAPVALPRSWPSAHSVTNILGIRSFVEQAGALPGTEGPAYAPKMEEWPGVNRSAFPAPGQALHGLDRATVDGDTKYPQPGAGLSSVGTFLPACAYPPSSQPGVYGGSPGAYIPPGPPWQPQGTPLGQPGHGVTVPGGEPAAAFKQPGREGVDRKPPSPAAKAPEPLSAARGISMPTCS</sequence>
<feature type="non-terminal residue" evidence="2">
    <location>
        <position position="200"/>
    </location>
</feature>